<dbReference type="STRING" id="1676925.ENSPKIP00000034229"/>
<dbReference type="PROSITE" id="PS50835">
    <property type="entry name" value="IG_LIKE"/>
    <property type="match status" value="1"/>
</dbReference>
<keyword evidence="1" id="KW-0472">Membrane</keyword>
<dbReference type="PANTHER" id="PTHR15193:SF1">
    <property type="entry name" value="CD83 ANTIGEN"/>
    <property type="match status" value="1"/>
</dbReference>
<dbReference type="OrthoDB" id="9422899at2759"/>
<dbReference type="InterPro" id="IPR007110">
    <property type="entry name" value="Ig-like_dom"/>
</dbReference>
<dbReference type="KEGG" id="pki:111844307"/>
<feature type="chain" id="PRO_5017321035" evidence="2">
    <location>
        <begin position="21"/>
        <end position="206"/>
    </location>
</feature>
<dbReference type="GeneID" id="111844307"/>
<evidence type="ECO:0000256" key="2">
    <source>
        <dbReference type="SAM" id="SignalP"/>
    </source>
</evidence>
<dbReference type="InterPro" id="IPR036179">
    <property type="entry name" value="Ig-like_dom_sf"/>
</dbReference>
<evidence type="ECO:0000259" key="3">
    <source>
        <dbReference type="PROSITE" id="PS50835"/>
    </source>
</evidence>
<sequence>MCTMLSAILLLALAAFPGHADCSAPAADSTCGEKAVLRCGAPAEPGVQYRHLTWYKITDDPQSSRKGLISRNLWSNSTKTYSQLERPVFLREDSSDLVIFNTTAQDSGHYCCLLSAPVGHKNQEAFIRLKVSGCLEEQAGSEGLWLEIILFLAVALSLVICFICWVCLRNLSVLRESRKQGPSEKKNLRLIYSPSSKGPSYQHVCV</sequence>
<dbReference type="SMART" id="SM00409">
    <property type="entry name" value="IG"/>
    <property type="match status" value="1"/>
</dbReference>
<dbReference type="Proteomes" id="UP000261540">
    <property type="component" value="Unplaced"/>
</dbReference>
<evidence type="ECO:0000313" key="5">
    <source>
        <dbReference type="Proteomes" id="UP000261540"/>
    </source>
</evidence>
<keyword evidence="1" id="KW-0812">Transmembrane</keyword>
<protein>
    <submittedName>
        <fullName evidence="4">CD83 molecule</fullName>
    </submittedName>
</protein>
<feature type="transmembrane region" description="Helical" evidence="1">
    <location>
        <begin position="144"/>
        <end position="168"/>
    </location>
</feature>
<keyword evidence="1" id="KW-1133">Transmembrane helix</keyword>
<reference evidence="4" key="1">
    <citation type="submission" date="2025-08" db="UniProtKB">
        <authorList>
            <consortium name="Ensembl"/>
        </authorList>
    </citation>
    <scope>IDENTIFICATION</scope>
</reference>
<feature type="domain" description="Ig-like" evidence="3">
    <location>
        <begin position="17"/>
        <end position="132"/>
    </location>
</feature>
<dbReference type="AlphaFoldDB" id="A0A3B3SU72"/>
<keyword evidence="2" id="KW-0732">Signal</keyword>
<evidence type="ECO:0000256" key="1">
    <source>
        <dbReference type="SAM" id="Phobius"/>
    </source>
</evidence>
<proteinExistence type="predicted"/>
<dbReference type="InterPro" id="IPR003599">
    <property type="entry name" value="Ig_sub"/>
</dbReference>
<dbReference type="PANTHER" id="PTHR15193">
    <property type="entry name" value="CD83 ANTIGEN"/>
    <property type="match status" value="1"/>
</dbReference>
<reference evidence="4" key="2">
    <citation type="submission" date="2025-09" db="UniProtKB">
        <authorList>
            <consortium name="Ensembl"/>
        </authorList>
    </citation>
    <scope>IDENTIFICATION</scope>
</reference>
<organism evidence="4 5">
    <name type="scientific">Paramormyrops kingsleyae</name>
    <dbReference type="NCBI Taxonomy" id="1676925"/>
    <lineage>
        <taxon>Eukaryota</taxon>
        <taxon>Metazoa</taxon>
        <taxon>Chordata</taxon>
        <taxon>Craniata</taxon>
        <taxon>Vertebrata</taxon>
        <taxon>Euteleostomi</taxon>
        <taxon>Actinopterygii</taxon>
        <taxon>Neopterygii</taxon>
        <taxon>Teleostei</taxon>
        <taxon>Osteoglossocephala</taxon>
        <taxon>Osteoglossomorpha</taxon>
        <taxon>Osteoglossiformes</taxon>
        <taxon>Mormyridae</taxon>
        <taxon>Paramormyrops</taxon>
    </lineage>
</organism>
<dbReference type="SUPFAM" id="SSF48726">
    <property type="entry name" value="Immunoglobulin"/>
    <property type="match status" value="1"/>
</dbReference>
<dbReference type="RefSeq" id="XP_023668431.1">
    <property type="nucleotide sequence ID" value="XM_023812663.2"/>
</dbReference>
<accession>A0A3B3SU72</accession>
<dbReference type="GeneTree" id="ENSGT00510000051337"/>
<name>A0A3B3SU72_9TELE</name>
<evidence type="ECO:0000313" key="4">
    <source>
        <dbReference type="Ensembl" id="ENSPKIP00000034229.1"/>
    </source>
</evidence>
<dbReference type="CTD" id="9308"/>
<feature type="signal peptide" evidence="2">
    <location>
        <begin position="1"/>
        <end position="20"/>
    </location>
</feature>
<dbReference type="Ensembl" id="ENSPKIT00000015134.1">
    <property type="protein sequence ID" value="ENSPKIP00000034229.1"/>
    <property type="gene ID" value="ENSPKIG00000013645.1"/>
</dbReference>
<keyword evidence="5" id="KW-1185">Reference proteome</keyword>
<dbReference type="InterPro" id="IPR013783">
    <property type="entry name" value="Ig-like_fold"/>
</dbReference>
<dbReference type="Gene3D" id="2.60.40.10">
    <property type="entry name" value="Immunoglobulins"/>
    <property type="match status" value="1"/>
</dbReference>